<gene>
    <name evidence="2" type="ORF">PECAL_1P07630</name>
</gene>
<evidence type="ECO:0000313" key="2">
    <source>
        <dbReference type="EMBL" id="CAH0364403.1"/>
    </source>
</evidence>
<reference evidence="2" key="1">
    <citation type="submission" date="2021-11" db="EMBL/GenBank/DDBJ databases">
        <authorList>
            <consortium name="Genoscope - CEA"/>
            <person name="William W."/>
        </authorList>
    </citation>
    <scope>NUCLEOTIDE SEQUENCE</scope>
</reference>
<comment type="caution">
    <text evidence="2">The sequence shown here is derived from an EMBL/GenBank/DDBJ whole genome shotgun (WGS) entry which is preliminary data.</text>
</comment>
<evidence type="ECO:0000256" key="1">
    <source>
        <dbReference type="SAM" id="SignalP"/>
    </source>
</evidence>
<organism evidence="2 3">
    <name type="scientific">Pelagomonas calceolata</name>
    <dbReference type="NCBI Taxonomy" id="35677"/>
    <lineage>
        <taxon>Eukaryota</taxon>
        <taxon>Sar</taxon>
        <taxon>Stramenopiles</taxon>
        <taxon>Ochrophyta</taxon>
        <taxon>Pelagophyceae</taxon>
        <taxon>Pelagomonadales</taxon>
        <taxon>Pelagomonadaceae</taxon>
        <taxon>Pelagomonas</taxon>
    </lineage>
</organism>
<evidence type="ECO:0000313" key="3">
    <source>
        <dbReference type="Proteomes" id="UP000789595"/>
    </source>
</evidence>
<proteinExistence type="predicted"/>
<dbReference type="EMBL" id="CAKKNE010000001">
    <property type="protein sequence ID" value="CAH0364403.1"/>
    <property type="molecule type" value="Genomic_DNA"/>
</dbReference>
<keyword evidence="3" id="KW-1185">Reference proteome</keyword>
<name>A0A8J2S3M7_9STRA</name>
<dbReference type="Proteomes" id="UP000789595">
    <property type="component" value="Unassembled WGS sequence"/>
</dbReference>
<feature type="chain" id="PRO_5035263722" evidence="1">
    <location>
        <begin position="20"/>
        <end position="129"/>
    </location>
</feature>
<keyword evidence="1" id="KW-0732">Signal</keyword>
<feature type="signal peptide" evidence="1">
    <location>
        <begin position="1"/>
        <end position="19"/>
    </location>
</feature>
<accession>A0A8J2S3M7</accession>
<dbReference type="AlphaFoldDB" id="A0A8J2S3M7"/>
<sequence length="129" mass="14448">MRRLTLIAALAATTAVALEDWIRVWPKSGRQSRRLTSDLDCAPFDASHLVARPRRKRADCQFYDQPDKNDDGLLCIGDRFKIANEVSFCAEPYSPGSWYLAAKKGIDLGQGRRLGADPATFDYHPTNGY</sequence>
<protein>
    <submittedName>
        <fullName evidence="2">Uncharacterized protein</fullName>
    </submittedName>
</protein>